<dbReference type="OrthoDB" id="187139at2759"/>
<dbReference type="InterPro" id="IPR012334">
    <property type="entry name" value="Pectin_lyas_fold"/>
</dbReference>
<dbReference type="InterPro" id="IPR011050">
    <property type="entry name" value="Pectin_lyase_fold/virulence"/>
</dbReference>
<dbReference type="InterPro" id="IPR000743">
    <property type="entry name" value="Glyco_hydro_28"/>
</dbReference>
<evidence type="ECO:0000313" key="12">
    <source>
        <dbReference type="EMBL" id="KAJ4974602.1"/>
    </source>
</evidence>
<dbReference type="AlphaFoldDB" id="A0A9Q0KPU3"/>
<dbReference type="PANTHER" id="PTHR31375">
    <property type="match status" value="1"/>
</dbReference>
<keyword evidence="5 9" id="KW-0378">Hydrolase</keyword>
<dbReference type="Pfam" id="PF00295">
    <property type="entry name" value="Glyco_hydro_28"/>
    <property type="match status" value="1"/>
</dbReference>
<dbReference type="GO" id="GO:0004650">
    <property type="term" value="F:polygalacturonase activity"/>
    <property type="evidence" value="ECO:0007669"/>
    <property type="project" value="InterPro"/>
</dbReference>
<evidence type="ECO:0000256" key="4">
    <source>
        <dbReference type="ARBA" id="ARBA00022525"/>
    </source>
</evidence>
<keyword evidence="3" id="KW-0134">Cell wall</keyword>
<dbReference type="FunFam" id="2.160.20.10:FF:000004">
    <property type="entry name" value="Pectin lyase-like superfamily protein"/>
    <property type="match status" value="1"/>
</dbReference>
<evidence type="ECO:0000313" key="13">
    <source>
        <dbReference type="Proteomes" id="UP001141806"/>
    </source>
</evidence>
<proteinExistence type="inferred from homology"/>
<dbReference type="GO" id="GO:0005975">
    <property type="term" value="P:carbohydrate metabolic process"/>
    <property type="evidence" value="ECO:0007669"/>
    <property type="project" value="InterPro"/>
</dbReference>
<evidence type="ECO:0000256" key="5">
    <source>
        <dbReference type="ARBA" id="ARBA00022801"/>
    </source>
</evidence>
<dbReference type="Gene3D" id="2.160.20.10">
    <property type="entry name" value="Single-stranded right-handed beta-helix, Pectin lyase-like"/>
    <property type="match status" value="1"/>
</dbReference>
<evidence type="ECO:0000256" key="2">
    <source>
        <dbReference type="ARBA" id="ARBA00008834"/>
    </source>
</evidence>
<accession>A0A9Q0KPU3</accession>
<evidence type="ECO:0000256" key="9">
    <source>
        <dbReference type="RuleBase" id="RU361169"/>
    </source>
</evidence>
<dbReference type="EMBL" id="JAMYWD010000004">
    <property type="protein sequence ID" value="KAJ4974602.1"/>
    <property type="molecule type" value="Genomic_DNA"/>
</dbReference>
<evidence type="ECO:0000256" key="1">
    <source>
        <dbReference type="ARBA" id="ARBA00004191"/>
    </source>
</evidence>
<dbReference type="SUPFAM" id="SSF51126">
    <property type="entry name" value="Pectin lyase-like"/>
    <property type="match status" value="1"/>
</dbReference>
<dbReference type="SMART" id="SM00710">
    <property type="entry name" value="PbH1"/>
    <property type="match status" value="6"/>
</dbReference>
<evidence type="ECO:0000256" key="3">
    <source>
        <dbReference type="ARBA" id="ARBA00022512"/>
    </source>
</evidence>
<protein>
    <recommendedName>
        <fullName evidence="14">Polygalacturonase</fullName>
    </recommendedName>
</protein>
<evidence type="ECO:0000256" key="8">
    <source>
        <dbReference type="PROSITE-ProRule" id="PRU10052"/>
    </source>
</evidence>
<comment type="similarity">
    <text evidence="2 9">Belongs to the glycosyl hydrolase 28 family.</text>
</comment>
<dbReference type="PROSITE" id="PS00502">
    <property type="entry name" value="POLYGALACTURONASE"/>
    <property type="match status" value="1"/>
</dbReference>
<keyword evidence="7" id="KW-0961">Cell wall biogenesis/degradation</keyword>
<dbReference type="Proteomes" id="UP001141806">
    <property type="component" value="Unassembled WGS sequence"/>
</dbReference>
<keyword evidence="13" id="KW-1185">Reference proteome</keyword>
<keyword evidence="11" id="KW-0732">Signal</keyword>
<comment type="caution">
    <text evidence="12">The sequence shown here is derived from an EMBL/GenBank/DDBJ whole genome shotgun (WGS) entry which is preliminary data.</text>
</comment>
<feature type="signal peptide" evidence="11">
    <location>
        <begin position="1"/>
        <end position="24"/>
    </location>
</feature>
<evidence type="ECO:0000256" key="10">
    <source>
        <dbReference type="SAM" id="MobiDB-lite"/>
    </source>
</evidence>
<evidence type="ECO:0000256" key="11">
    <source>
        <dbReference type="SAM" id="SignalP"/>
    </source>
</evidence>
<feature type="region of interest" description="Disordered" evidence="10">
    <location>
        <begin position="34"/>
        <end position="67"/>
    </location>
</feature>
<feature type="chain" id="PRO_5040262849" description="Polygalacturonase" evidence="11">
    <location>
        <begin position="25"/>
        <end position="447"/>
    </location>
</feature>
<dbReference type="GO" id="GO:0071555">
    <property type="term" value="P:cell wall organization"/>
    <property type="evidence" value="ECO:0007669"/>
    <property type="project" value="UniProtKB-KW"/>
</dbReference>
<comment type="subcellular location">
    <subcellularLocation>
        <location evidence="1">Secreted</location>
        <location evidence="1">Cell wall</location>
    </subcellularLocation>
</comment>
<evidence type="ECO:0008006" key="14">
    <source>
        <dbReference type="Google" id="ProtNLM"/>
    </source>
</evidence>
<keyword evidence="4" id="KW-0964">Secreted</keyword>
<reference evidence="12" key="1">
    <citation type="journal article" date="2023" name="Plant J.">
        <title>The genome of the king protea, Protea cynaroides.</title>
        <authorList>
            <person name="Chang J."/>
            <person name="Duong T.A."/>
            <person name="Schoeman C."/>
            <person name="Ma X."/>
            <person name="Roodt D."/>
            <person name="Barker N."/>
            <person name="Li Z."/>
            <person name="Van de Peer Y."/>
            <person name="Mizrachi E."/>
        </authorList>
    </citation>
    <scope>NUCLEOTIDE SEQUENCE</scope>
    <source>
        <tissue evidence="12">Young leaves</tissue>
    </source>
</reference>
<evidence type="ECO:0000256" key="6">
    <source>
        <dbReference type="ARBA" id="ARBA00023295"/>
    </source>
</evidence>
<name>A0A9Q0KPU3_9MAGN</name>
<sequence length="447" mass="46358">MACSRNIALICSFALLWTAEFGFADDLGYTLAPAPSPFTDETDGEDPTAPPPVDATRPVSAPPSTNATGGACQIFDVTNYGAVGDGNNPANEAFQAAWAAACKLGAQSTMLVPGGVFLLNPIKFSGPCNVTPGVEIRGRLLAPANMDSFPDRAWISFETLSQLNITGVGTGVIDGQGQDTWAAHGTCHRDSNCKLAPVGLDLVAINGGSLGDITSLNSKGFHMGMWGSSNFLIHNANITAPGSSPNTDGIHISGSSNITVTDSQIGTGDDCISIGASTTNITITNVQCGPGHGISLGSLGKYPNEKEVFGLTVRNCTFTGTSNGARIKTWPGSPDNTVSNVIFEDLTMENVSNPIIINQNYCDGKHGCSSEPSRVKLTDIHFKNIKGTSFTPAAVTLTCSEGMPCSEVHLTDIDLQHILAAQSLTAVCSNAQGITAGVQNPTSCLST</sequence>
<dbReference type="InterPro" id="IPR006626">
    <property type="entry name" value="PbH1"/>
</dbReference>
<keyword evidence="6 9" id="KW-0326">Glycosidase</keyword>
<organism evidence="12 13">
    <name type="scientific">Protea cynaroides</name>
    <dbReference type="NCBI Taxonomy" id="273540"/>
    <lineage>
        <taxon>Eukaryota</taxon>
        <taxon>Viridiplantae</taxon>
        <taxon>Streptophyta</taxon>
        <taxon>Embryophyta</taxon>
        <taxon>Tracheophyta</taxon>
        <taxon>Spermatophyta</taxon>
        <taxon>Magnoliopsida</taxon>
        <taxon>Proteales</taxon>
        <taxon>Proteaceae</taxon>
        <taxon>Protea</taxon>
    </lineage>
</organism>
<evidence type="ECO:0000256" key="7">
    <source>
        <dbReference type="ARBA" id="ARBA00023316"/>
    </source>
</evidence>
<gene>
    <name evidence="12" type="ORF">NE237_007776</name>
</gene>
<feature type="active site" evidence="8">
    <location>
        <position position="292"/>
    </location>
</feature>